<dbReference type="GeneID" id="91084898"/>
<dbReference type="EMBL" id="CP143784">
    <property type="protein sequence ID" value="WVN85537.1"/>
    <property type="molecule type" value="Genomic_DNA"/>
</dbReference>
<name>A0A1E3IX48_9TREE</name>
<protein>
    <submittedName>
        <fullName evidence="1">Uncharacterized protein</fullName>
    </submittedName>
</protein>
<dbReference type="RefSeq" id="XP_066066237.1">
    <property type="nucleotide sequence ID" value="XM_066210140.1"/>
</dbReference>
<gene>
    <name evidence="1" type="ORF">L203_100684</name>
</gene>
<reference evidence="1" key="3">
    <citation type="submission" date="2024-01" db="EMBL/GenBank/DDBJ databases">
        <authorList>
            <person name="Coelho M.A."/>
            <person name="David-Palma M."/>
            <person name="Shea T."/>
            <person name="Sun S."/>
            <person name="Cuomo C.A."/>
            <person name="Heitman J."/>
        </authorList>
    </citation>
    <scope>NUCLEOTIDE SEQUENCE</scope>
    <source>
        <strain evidence="1">CBS 7841</strain>
    </source>
</reference>
<accession>A0A1E3IX48</accession>
<dbReference type="AlphaFoldDB" id="A0A1E3IX48"/>
<evidence type="ECO:0000313" key="2">
    <source>
        <dbReference type="Proteomes" id="UP000094043"/>
    </source>
</evidence>
<dbReference type="KEGG" id="cdep:91084898"/>
<dbReference type="Proteomes" id="UP000094043">
    <property type="component" value="Chromosome 1"/>
</dbReference>
<organism evidence="1 2">
    <name type="scientific">Cryptococcus depauperatus CBS 7841</name>
    <dbReference type="NCBI Taxonomy" id="1295531"/>
    <lineage>
        <taxon>Eukaryota</taxon>
        <taxon>Fungi</taxon>
        <taxon>Dikarya</taxon>
        <taxon>Basidiomycota</taxon>
        <taxon>Agaricomycotina</taxon>
        <taxon>Tremellomycetes</taxon>
        <taxon>Tremellales</taxon>
        <taxon>Cryptococcaceae</taxon>
        <taxon>Cryptococcus</taxon>
    </lineage>
</organism>
<keyword evidence="2" id="KW-1185">Reference proteome</keyword>
<proteinExistence type="predicted"/>
<reference evidence="1" key="1">
    <citation type="submission" date="2016-06" db="EMBL/GenBank/DDBJ databases">
        <authorList>
            <person name="Cuomo C."/>
            <person name="Litvintseva A."/>
            <person name="Heitman J."/>
            <person name="Chen Y."/>
            <person name="Sun S."/>
            <person name="Springer D."/>
            <person name="Dromer F."/>
            <person name="Young S."/>
            <person name="Zeng Q."/>
            <person name="Chapman S."/>
            <person name="Gujja S."/>
            <person name="Saif S."/>
            <person name="Birren B."/>
        </authorList>
    </citation>
    <scope>NUCLEOTIDE SEQUENCE</scope>
    <source>
        <strain evidence="1">CBS 7841</strain>
    </source>
</reference>
<evidence type="ECO:0000313" key="1">
    <source>
        <dbReference type="EMBL" id="WVN85537.1"/>
    </source>
</evidence>
<reference evidence="1" key="2">
    <citation type="journal article" date="2022" name="Elife">
        <title>Obligate sexual reproduction of a homothallic fungus closely related to the Cryptococcus pathogenic species complex.</title>
        <authorList>
            <person name="Passer A.R."/>
            <person name="Clancey S.A."/>
            <person name="Shea T."/>
            <person name="David-Palma M."/>
            <person name="Averette A.F."/>
            <person name="Boekhout T."/>
            <person name="Porcel B.M."/>
            <person name="Nowrousian M."/>
            <person name="Cuomo C.A."/>
            <person name="Sun S."/>
            <person name="Heitman J."/>
            <person name="Coelho M.A."/>
        </authorList>
    </citation>
    <scope>NUCLEOTIDE SEQUENCE</scope>
    <source>
        <strain evidence="1">CBS 7841</strain>
    </source>
</reference>
<sequence>MVNSNRPVSGEYDYSEENLLADLVDESSTDYSDDSSESSFGSFHCFSSHSSIQSHVQCATASSLTQPLTPVKYQKHCSGHTFPRLDAKSWVYSPSTPPSPAKNVFATPRILSISPSVSLSSLASCSHPVESQSKPGRVQRVLGRRLRFSELARNKSLSSSSFSFKAEATSIWKRWQAKMPKNARSFEGNLPIPHKVDSVFKAPTVEERRRRCGYRGVKEGNWI</sequence>
<dbReference type="VEuPathDB" id="FungiDB:L203_00472"/>